<accession>A0A0K0FW94</accession>
<evidence type="ECO:0000313" key="5">
    <source>
        <dbReference type="Proteomes" id="UP000035680"/>
    </source>
</evidence>
<dbReference type="Pfam" id="PF17921">
    <property type="entry name" value="Integrase_H2C2"/>
    <property type="match status" value="1"/>
</dbReference>
<protein>
    <recommendedName>
        <fullName evidence="1">RNA-directed DNA polymerase</fullName>
        <ecNumber evidence="1">2.7.7.49</ecNumber>
    </recommendedName>
</protein>
<dbReference type="InterPro" id="IPR041577">
    <property type="entry name" value="RT_RNaseH_2"/>
</dbReference>
<keyword evidence="5" id="KW-1185">Reference proteome</keyword>
<dbReference type="Gene3D" id="3.30.70.270">
    <property type="match status" value="2"/>
</dbReference>
<evidence type="ECO:0000313" key="6">
    <source>
        <dbReference type="WBParaSite" id="SVE_1665700.1"/>
    </source>
</evidence>
<dbReference type="FunFam" id="3.30.70.270:FF:000003">
    <property type="entry name" value="Transposon Ty3-G Gag-Pol polyprotein"/>
    <property type="match status" value="1"/>
</dbReference>
<proteinExistence type="predicted"/>
<reference evidence="6" key="2">
    <citation type="submission" date="2015-08" db="UniProtKB">
        <authorList>
            <consortium name="WormBaseParasite"/>
        </authorList>
    </citation>
    <scope>IDENTIFICATION</scope>
</reference>
<dbReference type="GO" id="GO:0015074">
    <property type="term" value="P:DNA integration"/>
    <property type="evidence" value="ECO:0007669"/>
    <property type="project" value="InterPro"/>
</dbReference>
<feature type="domain" description="Integrase catalytic" evidence="4">
    <location>
        <begin position="496"/>
        <end position="600"/>
    </location>
</feature>
<dbReference type="InterPro" id="IPR043502">
    <property type="entry name" value="DNA/RNA_pol_sf"/>
</dbReference>
<dbReference type="PANTHER" id="PTHR37984">
    <property type="entry name" value="PROTEIN CBG26694"/>
    <property type="match status" value="1"/>
</dbReference>
<dbReference type="Proteomes" id="UP000035680">
    <property type="component" value="Unassembled WGS sequence"/>
</dbReference>
<dbReference type="InterPro" id="IPR000477">
    <property type="entry name" value="RT_dom"/>
</dbReference>
<dbReference type="GO" id="GO:0003676">
    <property type="term" value="F:nucleic acid binding"/>
    <property type="evidence" value="ECO:0007669"/>
    <property type="project" value="InterPro"/>
</dbReference>
<feature type="domain" description="Reverse transcriptase" evidence="3">
    <location>
        <begin position="1"/>
        <end position="95"/>
    </location>
</feature>
<organism evidence="5 6">
    <name type="scientific">Strongyloides venezuelensis</name>
    <name type="common">Threadworm</name>
    <dbReference type="NCBI Taxonomy" id="75913"/>
    <lineage>
        <taxon>Eukaryota</taxon>
        <taxon>Metazoa</taxon>
        <taxon>Ecdysozoa</taxon>
        <taxon>Nematoda</taxon>
        <taxon>Chromadorea</taxon>
        <taxon>Rhabditida</taxon>
        <taxon>Tylenchina</taxon>
        <taxon>Panagrolaimomorpha</taxon>
        <taxon>Strongyloidoidea</taxon>
        <taxon>Strongyloididae</taxon>
        <taxon>Strongyloides</taxon>
    </lineage>
</organism>
<dbReference type="PANTHER" id="PTHR37984:SF5">
    <property type="entry name" value="PROTEIN NYNRIN-LIKE"/>
    <property type="match status" value="1"/>
</dbReference>
<sequence>MLVVSTPAGLRQFKRLPFGLSSSLMIFQRIMTDLLSDIEGTAVYFDDVLIGGKDLNQHDERVHKVLERLEKAGMKLNMDKTDIRKEQIKYLGNVVNGDGISPDPEKTRAISQMRHPVNTSELKSFLGMVIHYSKFIPKLSIIAKPLNNLTRKNVKFEFNKECERSFEIFKEILCSNKVLVPYSNSTPIVFASDASQYGYGAVILHRYTDGSEKPVEYISKTFNSAQLNYSQIEKECCGIVNGILRFKDYLLGKTFILQTDSFPLKFLLAPDNSLPNIILRRIDRWSCQLKRFQYTTEYVNTKLFGKADGLSRIPLDDKQEWERNDTEAAAILVIENSPLDTGRIRVESGKDKLFKNLSKFIKNGWLQKLKGKFKEFDIIKLELSETNGIIMKGEQMIIPECLRKEVLQMLHMGHTGIVRMKILARSNVYWPNIGKDIEKLASECEICNKIGIPVSKANLHPWQPSVEVFERVHVDLCGPMKGKSYLKGDSEEIIGILDKIFIDFTYPRLLVSDNGKNLVSEKMKQYLKDNNVKQITSAPYHPQSNGAAENLVKKFKISFYRSLEEGRTEKEAIRIFLKSYRNSPSSRTGKSPVELMFNKKIKLINGEMRNIKLTKGNTLPLKENSRSVKKTKDFLCNDPVWERTKNKLQWTKARIKERVGINMYKLISDDENKVHVRHANQLRKRKIESPTVLRRSSRIGKMPRVDYKLLSRGGK</sequence>
<keyword evidence="2" id="KW-0511">Multifunctional enzyme</keyword>
<dbReference type="GO" id="GO:0003964">
    <property type="term" value="F:RNA-directed DNA polymerase activity"/>
    <property type="evidence" value="ECO:0007669"/>
    <property type="project" value="UniProtKB-EC"/>
</dbReference>
<dbReference type="InterPro" id="IPR001584">
    <property type="entry name" value="Integrase_cat-core"/>
</dbReference>
<dbReference type="PROSITE" id="PS50994">
    <property type="entry name" value="INTEGRASE"/>
    <property type="match status" value="1"/>
</dbReference>
<dbReference type="Pfam" id="PF00078">
    <property type="entry name" value="RVT_1"/>
    <property type="match status" value="1"/>
</dbReference>
<dbReference type="InterPro" id="IPR012337">
    <property type="entry name" value="RNaseH-like_sf"/>
</dbReference>
<reference evidence="5" key="1">
    <citation type="submission" date="2014-07" db="EMBL/GenBank/DDBJ databases">
        <authorList>
            <person name="Martin A.A"/>
            <person name="De Silva N."/>
        </authorList>
    </citation>
    <scope>NUCLEOTIDE SEQUENCE</scope>
</reference>
<dbReference type="WBParaSite" id="SVE_1665700.1">
    <property type="protein sequence ID" value="SVE_1665700.1"/>
    <property type="gene ID" value="SVE_1665700"/>
</dbReference>
<evidence type="ECO:0000259" key="3">
    <source>
        <dbReference type="PROSITE" id="PS50878"/>
    </source>
</evidence>
<dbReference type="EC" id="2.7.7.49" evidence="1"/>
<dbReference type="FunFam" id="1.10.340.70:FF:000003">
    <property type="entry name" value="Protein CBG25708"/>
    <property type="match status" value="1"/>
</dbReference>
<name>A0A0K0FW94_STRVS</name>
<dbReference type="CDD" id="cd01647">
    <property type="entry name" value="RT_LTR"/>
    <property type="match status" value="1"/>
</dbReference>
<dbReference type="CDD" id="cd09274">
    <property type="entry name" value="RNase_HI_RT_Ty3"/>
    <property type="match status" value="1"/>
</dbReference>
<dbReference type="FunFam" id="3.30.70.270:FF:000020">
    <property type="entry name" value="Transposon Tf2-6 polyprotein-like Protein"/>
    <property type="match status" value="1"/>
</dbReference>
<evidence type="ECO:0000259" key="4">
    <source>
        <dbReference type="PROSITE" id="PS50994"/>
    </source>
</evidence>
<dbReference type="SUPFAM" id="SSF56672">
    <property type="entry name" value="DNA/RNA polymerases"/>
    <property type="match status" value="1"/>
</dbReference>
<evidence type="ECO:0000256" key="2">
    <source>
        <dbReference type="ARBA" id="ARBA00023268"/>
    </source>
</evidence>
<dbReference type="AlphaFoldDB" id="A0A0K0FW94"/>
<dbReference type="InterPro" id="IPR043128">
    <property type="entry name" value="Rev_trsase/Diguanyl_cyclase"/>
</dbReference>
<evidence type="ECO:0000256" key="1">
    <source>
        <dbReference type="ARBA" id="ARBA00012493"/>
    </source>
</evidence>
<dbReference type="Pfam" id="PF17919">
    <property type="entry name" value="RT_RNaseH_2"/>
    <property type="match status" value="1"/>
</dbReference>
<dbReference type="STRING" id="75913.A0A0K0FW94"/>
<dbReference type="Gene3D" id="3.10.10.10">
    <property type="entry name" value="HIV Type 1 Reverse Transcriptase, subunit A, domain 1"/>
    <property type="match status" value="1"/>
</dbReference>
<dbReference type="InterPro" id="IPR041588">
    <property type="entry name" value="Integrase_H2C2"/>
</dbReference>
<dbReference type="InterPro" id="IPR036397">
    <property type="entry name" value="RNaseH_sf"/>
</dbReference>
<dbReference type="InterPro" id="IPR050951">
    <property type="entry name" value="Retrovirus_Pol_polyprotein"/>
</dbReference>
<dbReference type="GO" id="GO:0042575">
    <property type="term" value="C:DNA polymerase complex"/>
    <property type="evidence" value="ECO:0007669"/>
    <property type="project" value="UniProtKB-ARBA"/>
</dbReference>
<dbReference type="PROSITE" id="PS50878">
    <property type="entry name" value="RT_POL"/>
    <property type="match status" value="1"/>
</dbReference>
<dbReference type="Gene3D" id="3.30.420.10">
    <property type="entry name" value="Ribonuclease H-like superfamily/Ribonuclease H"/>
    <property type="match status" value="1"/>
</dbReference>
<dbReference type="Gene3D" id="1.10.340.70">
    <property type="match status" value="1"/>
</dbReference>
<dbReference type="SUPFAM" id="SSF53098">
    <property type="entry name" value="Ribonuclease H-like"/>
    <property type="match status" value="1"/>
</dbReference>